<organism evidence="2">
    <name type="scientific">marine sediment metagenome</name>
    <dbReference type="NCBI Taxonomy" id="412755"/>
    <lineage>
        <taxon>unclassified sequences</taxon>
        <taxon>metagenomes</taxon>
        <taxon>ecological metagenomes</taxon>
    </lineage>
</organism>
<dbReference type="SUPFAM" id="SSF82866">
    <property type="entry name" value="Multidrug efflux transporter AcrB transmembrane domain"/>
    <property type="match status" value="1"/>
</dbReference>
<feature type="transmembrane region" description="Helical" evidence="1">
    <location>
        <begin position="315"/>
        <end position="332"/>
    </location>
</feature>
<dbReference type="AlphaFoldDB" id="X0SW80"/>
<accession>X0SW80</accession>
<dbReference type="EMBL" id="BARS01005833">
    <property type="protein sequence ID" value="GAF79401.1"/>
    <property type="molecule type" value="Genomic_DNA"/>
</dbReference>
<feature type="non-terminal residue" evidence="2">
    <location>
        <position position="428"/>
    </location>
</feature>
<dbReference type="InterPro" id="IPR027463">
    <property type="entry name" value="AcrB_DN_DC_subdom"/>
</dbReference>
<keyword evidence="1" id="KW-1133">Transmembrane helix</keyword>
<dbReference type="Gene3D" id="1.20.1640.10">
    <property type="entry name" value="Multidrug efflux transporter AcrB transmembrane domain"/>
    <property type="match status" value="1"/>
</dbReference>
<dbReference type="GO" id="GO:0042910">
    <property type="term" value="F:xenobiotic transmembrane transporter activity"/>
    <property type="evidence" value="ECO:0007669"/>
    <property type="project" value="TreeGrafter"/>
</dbReference>
<proteinExistence type="predicted"/>
<protein>
    <recommendedName>
        <fullName evidence="3">Acriflavin resistance protein</fullName>
    </recommendedName>
</protein>
<evidence type="ECO:0000256" key="1">
    <source>
        <dbReference type="SAM" id="Phobius"/>
    </source>
</evidence>
<dbReference type="Pfam" id="PF00873">
    <property type="entry name" value="ACR_tran"/>
    <property type="match status" value="1"/>
</dbReference>
<name>X0SW80_9ZZZZ</name>
<evidence type="ECO:0008006" key="3">
    <source>
        <dbReference type="Google" id="ProtNLM"/>
    </source>
</evidence>
<dbReference type="PANTHER" id="PTHR32063">
    <property type="match status" value="1"/>
</dbReference>
<keyword evidence="1" id="KW-0812">Transmembrane</keyword>
<feature type="transmembrane region" description="Helical" evidence="1">
    <location>
        <begin position="289"/>
        <end position="308"/>
    </location>
</feature>
<reference evidence="2" key="1">
    <citation type="journal article" date="2014" name="Front. Microbiol.">
        <title>High frequency of phylogenetically diverse reductive dehalogenase-homologous genes in deep subseafloor sedimentary metagenomes.</title>
        <authorList>
            <person name="Kawai M."/>
            <person name="Futagami T."/>
            <person name="Toyoda A."/>
            <person name="Takaki Y."/>
            <person name="Nishi S."/>
            <person name="Hori S."/>
            <person name="Arai W."/>
            <person name="Tsubouchi T."/>
            <person name="Morono Y."/>
            <person name="Uchiyama I."/>
            <person name="Ito T."/>
            <person name="Fujiyama A."/>
            <person name="Inagaki F."/>
            <person name="Takami H."/>
        </authorList>
    </citation>
    <scope>NUCLEOTIDE SEQUENCE</scope>
    <source>
        <strain evidence="2">Expedition CK06-06</strain>
    </source>
</reference>
<feature type="transmembrane region" description="Helical" evidence="1">
    <location>
        <begin position="338"/>
        <end position="360"/>
    </location>
</feature>
<comment type="caution">
    <text evidence="2">The sequence shown here is derived from an EMBL/GenBank/DDBJ whole genome shotgun (WGS) entry which is preliminary data.</text>
</comment>
<keyword evidence="1" id="KW-0472">Membrane</keyword>
<sequence length="428" mass="47591">DYSLEQTGDVVASLETWLKGQESVKASFSQIGVVSGMEALNPEVSINSVNLYVETTHPSEVDELMESMRVKLQKFPGLTFSLVKEQSTLAEFMAFTTAEVGLKIKGEDLNRLTILAEQLVEKLNQIEGITDIATNIGEGKPEFLIKIKKEALEKYNISPGTIGNFLVNAVRGLRATQFKELDKKYDVRVRFEKQTRENIESLLNEQISYQGTLIPLRELVSYEIARGPKEIRRENQQREVLVTANLRGKKISQVAPTIRGKIGELSLPQGYRVVFSGEQEEMAKSFQSLVFAFTLAVLFVYMIMAAQFESLKHPFLILFTLPMGLTGAIWALKITGQSLNVISIIGMVVLAGIVVNDAIVKIDYTNQLRRRGLSVRESIMEASRVRLRPILMTTVTTTLGLFPMSLGFGRGAELQQPMAIAVIGGLLL</sequence>
<feature type="non-terminal residue" evidence="2">
    <location>
        <position position="1"/>
    </location>
</feature>
<dbReference type="InterPro" id="IPR001036">
    <property type="entry name" value="Acrflvin-R"/>
</dbReference>
<dbReference type="PANTHER" id="PTHR32063:SF0">
    <property type="entry name" value="SWARMING MOTILITY PROTEIN SWRC"/>
    <property type="match status" value="1"/>
</dbReference>
<dbReference type="GO" id="GO:0005886">
    <property type="term" value="C:plasma membrane"/>
    <property type="evidence" value="ECO:0007669"/>
    <property type="project" value="TreeGrafter"/>
</dbReference>
<gene>
    <name evidence="2" type="ORF">S01H1_11444</name>
</gene>
<evidence type="ECO:0000313" key="2">
    <source>
        <dbReference type="EMBL" id="GAF79401.1"/>
    </source>
</evidence>
<dbReference type="SUPFAM" id="SSF82714">
    <property type="entry name" value="Multidrug efflux transporter AcrB TolC docking domain, DN and DC subdomains"/>
    <property type="match status" value="1"/>
</dbReference>
<dbReference type="Gene3D" id="3.30.2090.10">
    <property type="entry name" value="Multidrug efflux transporter AcrB TolC docking domain, DN and DC subdomains"/>
    <property type="match status" value="1"/>
</dbReference>
<dbReference type="PRINTS" id="PR00702">
    <property type="entry name" value="ACRIFLAVINRP"/>
</dbReference>